<comment type="function">
    <text evidence="6">Catalyzes the formation of acetyl phosphate from acetate and ATP. Can also catalyze the reverse reaction.</text>
</comment>
<evidence type="ECO:0000256" key="3">
    <source>
        <dbReference type="ARBA" id="ARBA00022741"/>
    </source>
</evidence>
<feature type="site" description="Transition state stabilizer" evidence="6">
    <location>
        <position position="244"/>
    </location>
</feature>
<evidence type="ECO:0000256" key="5">
    <source>
        <dbReference type="ARBA" id="ARBA00022840"/>
    </source>
</evidence>
<dbReference type="InterPro" id="IPR023865">
    <property type="entry name" value="Aliphatic_acid_kinase_CS"/>
</dbReference>
<comment type="catalytic activity">
    <reaction evidence="6">
        <text>acetate + ATP = acetyl phosphate + ADP</text>
        <dbReference type="Rhea" id="RHEA:11352"/>
        <dbReference type="ChEBI" id="CHEBI:22191"/>
        <dbReference type="ChEBI" id="CHEBI:30089"/>
        <dbReference type="ChEBI" id="CHEBI:30616"/>
        <dbReference type="ChEBI" id="CHEBI:456216"/>
        <dbReference type="EC" id="2.7.2.1"/>
    </reaction>
</comment>
<keyword evidence="6" id="KW-0479">Metal-binding</keyword>
<feature type="site" description="Transition state stabilizer" evidence="6">
    <location>
        <position position="183"/>
    </location>
</feature>
<feature type="binding site" evidence="6">
    <location>
        <begin position="211"/>
        <end position="215"/>
    </location>
    <ligand>
        <name>ATP</name>
        <dbReference type="ChEBI" id="CHEBI:30616"/>
    </ligand>
</feature>
<dbReference type="SUPFAM" id="SSF53067">
    <property type="entry name" value="Actin-like ATPase domain"/>
    <property type="match status" value="2"/>
</dbReference>
<dbReference type="AlphaFoldDB" id="A0A0R1LZF2"/>
<comment type="subcellular location">
    <subcellularLocation>
        <location evidence="6">Cytoplasm</location>
    </subcellularLocation>
</comment>
<dbReference type="Proteomes" id="UP000051160">
    <property type="component" value="Unassembled WGS sequence"/>
</dbReference>
<organism evidence="8 9">
    <name type="scientific">Secundilactobacillus odoratitofui DSM 19909 = JCM 15043</name>
    <dbReference type="NCBI Taxonomy" id="1423776"/>
    <lineage>
        <taxon>Bacteria</taxon>
        <taxon>Bacillati</taxon>
        <taxon>Bacillota</taxon>
        <taxon>Bacilli</taxon>
        <taxon>Lactobacillales</taxon>
        <taxon>Lactobacillaceae</taxon>
        <taxon>Secundilactobacillus</taxon>
    </lineage>
</organism>
<dbReference type="GO" id="GO:0005524">
    <property type="term" value="F:ATP binding"/>
    <property type="evidence" value="ECO:0007669"/>
    <property type="project" value="UniProtKB-KW"/>
</dbReference>
<dbReference type="InterPro" id="IPR004372">
    <property type="entry name" value="Ac/propionate_kinase"/>
</dbReference>
<comment type="subunit">
    <text evidence="6">Homodimer.</text>
</comment>
<dbReference type="GO" id="GO:0006083">
    <property type="term" value="P:acetate metabolic process"/>
    <property type="evidence" value="ECO:0007669"/>
    <property type="project" value="TreeGrafter"/>
</dbReference>
<comment type="similarity">
    <text evidence="1 6 7">Belongs to the acetokinase family.</text>
</comment>
<accession>A0A0R1LZF2</accession>
<dbReference type="CDD" id="cd24010">
    <property type="entry name" value="ASKHA_NBD_AcK_PK"/>
    <property type="match status" value="1"/>
</dbReference>
<feature type="binding site" evidence="6">
    <location>
        <position position="386"/>
    </location>
    <ligand>
        <name>Mg(2+)</name>
        <dbReference type="ChEBI" id="CHEBI:18420"/>
    </ligand>
</feature>
<feature type="binding site" evidence="6">
    <location>
        <position position="94"/>
    </location>
    <ligand>
        <name>substrate</name>
    </ligand>
</feature>
<dbReference type="PANTHER" id="PTHR21060:SF15">
    <property type="entry name" value="ACETATE KINASE-RELATED"/>
    <property type="match status" value="1"/>
</dbReference>
<name>A0A0R1LZF2_9LACO</name>
<dbReference type="InterPro" id="IPR043129">
    <property type="entry name" value="ATPase_NBD"/>
</dbReference>
<feature type="active site" description="Proton donor/acceptor" evidence="6">
    <location>
        <position position="151"/>
    </location>
</feature>
<keyword evidence="5 6" id="KW-0067">ATP-binding</keyword>
<evidence type="ECO:0000256" key="7">
    <source>
        <dbReference type="RuleBase" id="RU003835"/>
    </source>
</evidence>
<comment type="pathway">
    <text evidence="6">Metabolic intermediate biosynthesis; acetyl-CoA biosynthesis; acetyl-CoA from acetate: step 1/2.</text>
</comment>
<dbReference type="GO" id="GO:0005737">
    <property type="term" value="C:cytoplasm"/>
    <property type="evidence" value="ECO:0007669"/>
    <property type="project" value="UniProtKB-SubCell"/>
</dbReference>
<dbReference type="Gene3D" id="3.30.420.40">
    <property type="match status" value="2"/>
</dbReference>
<sequence>MENTMTKTLAINAGSSTLKWKLFSMPDESVIASGLVDRLNLPGSIFTVKRPDGDKYQVTQDNIDYRLAAAMVLSHLKEAGIVKHLHEITGIGHRVVAGGEIFSDSAVVTDETLKQIHSLAQYAPLHNPIEAQYIEIFQQLLPNAKQVAVFDTSLYTNMPKINALYPIPYEYYEKYGARKYGAHGTSHRYVANRTAELLGKPLADLKLITLHLGSGSSISAFDHGKVIDTSMGFTPLAGVMMGTRSGDIDASLVTFLAEKLNISMQEITDILNHKSGLLGISELSPDQRDLEDAEETNPKAKLALDMFANRVVRYIGTYVAELNGLDALVFTAGSGENGIAMRQKIADQLSYFGIQIDTEKNQVRGKERTISPDGAPVDVLVVPTNEELMIARDVQRLTK</sequence>
<gene>
    <name evidence="6" type="primary">ackA</name>
    <name evidence="8" type="ORF">FD04_GL000161</name>
</gene>
<dbReference type="Pfam" id="PF00871">
    <property type="entry name" value="Acetate_kinase"/>
    <property type="match status" value="1"/>
</dbReference>
<dbReference type="InterPro" id="IPR000890">
    <property type="entry name" value="Aliphatic_acid_kin_short-chain"/>
</dbReference>
<proteinExistence type="inferred from homology"/>
<dbReference type="UniPathway" id="UPA00340">
    <property type="reaction ID" value="UER00458"/>
</dbReference>
<dbReference type="GO" id="GO:0008776">
    <property type="term" value="F:acetate kinase activity"/>
    <property type="evidence" value="ECO:0007669"/>
    <property type="project" value="UniProtKB-UniRule"/>
</dbReference>
<dbReference type="EMBL" id="AZEE01000025">
    <property type="protein sequence ID" value="KRK99011.1"/>
    <property type="molecule type" value="Genomic_DNA"/>
</dbReference>
<keyword evidence="3 6" id="KW-0547">Nucleotide-binding</keyword>
<keyword evidence="4 6" id="KW-0418">Kinase</keyword>
<dbReference type="PROSITE" id="PS01075">
    <property type="entry name" value="ACETATE_KINASE_1"/>
    <property type="match status" value="1"/>
</dbReference>
<dbReference type="PIRSF" id="PIRSF000722">
    <property type="entry name" value="Acetate_prop_kin"/>
    <property type="match status" value="1"/>
</dbReference>
<dbReference type="STRING" id="1423776.FD04_GL000161"/>
<comment type="cofactor">
    <cofactor evidence="6">
        <name>Mg(2+)</name>
        <dbReference type="ChEBI" id="CHEBI:18420"/>
    </cofactor>
    <cofactor evidence="6">
        <name>Mn(2+)</name>
        <dbReference type="ChEBI" id="CHEBI:29035"/>
    </cofactor>
    <text evidence="6">Mg(2+). Can also accept Mn(2+).</text>
</comment>
<keyword evidence="9" id="KW-1185">Reference proteome</keyword>
<evidence type="ECO:0000313" key="8">
    <source>
        <dbReference type="EMBL" id="KRK99011.1"/>
    </source>
</evidence>
<feature type="binding site" evidence="6">
    <location>
        <position position="19"/>
    </location>
    <ligand>
        <name>ATP</name>
        <dbReference type="ChEBI" id="CHEBI:30616"/>
    </ligand>
</feature>
<evidence type="ECO:0000313" key="9">
    <source>
        <dbReference type="Proteomes" id="UP000051160"/>
    </source>
</evidence>
<dbReference type="NCBIfam" id="TIGR00016">
    <property type="entry name" value="ackA"/>
    <property type="match status" value="1"/>
</dbReference>
<evidence type="ECO:0000256" key="2">
    <source>
        <dbReference type="ARBA" id="ARBA00022679"/>
    </source>
</evidence>
<feature type="binding site" evidence="6">
    <location>
        <begin position="286"/>
        <end position="288"/>
    </location>
    <ligand>
        <name>ATP</name>
        <dbReference type="ChEBI" id="CHEBI:30616"/>
    </ligand>
</feature>
<reference evidence="8 9" key="1">
    <citation type="journal article" date="2015" name="Genome Announc.">
        <title>Expanding the biotechnology potential of lactobacilli through comparative genomics of 213 strains and associated genera.</title>
        <authorList>
            <person name="Sun Z."/>
            <person name="Harris H.M."/>
            <person name="McCann A."/>
            <person name="Guo C."/>
            <person name="Argimon S."/>
            <person name="Zhang W."/>
            <person name="Yang X."/>
            <person name="Jeffery I.B."/>
            <person name="Cooney J.C."/>
            <person name="Kagawa T.F."/>
            <person name="Liu W."/>
            <person name="Song Y."/>
            <person name="Salvetti E."/>
            <person name="Wrobel A."/>
            <person name="Rasinkangas P."/>
            <person name="Parkhill J."/>
            <person name="Rea M.C."/>
            <person name="O'Sullivan O."/>
            <person name="Ritari J."/>
            <person name="Douillard F.P."/>
            <person name="Paul Ross R."/>
            <person name="Yang R."/>
            <person name="Briner A.E."/>
            <person name="Felis G.E."/>
            <person name="de Vos W.M."/>
            <person name="Barrangou R."/>
            <person name="Klaenhammer T.R."/>
            <person name="Caufield P.W."/>
            <person name="Cui Y."/>
            <person name="Zhang H."/>
            <person name="O'Toole P.W."/>
        </authorList>
    </citation>
    <scope>NUCLEOTIDE SEQUENCE [LARGE SCALE GENOMIC DNA]</scope>
    <source>
        <strain evidence="8 9">DSM 19909</strain>
    </source>
</reference>
<evidence type="ECO:0000256" key="1">
    <source>
        <dbReference type="ARBA" id="ARBA00008748"/>
    </source>
</evidence>
<dbReference type="HAMAP" id="MF_00020">
    <property type="entry name" value="Acetate_kinase"/>
    <property type="match status" value="1"/>
</dbReference>
<dbReference type="GO" id="GO:0006085">
    <property type="term" value="P:acetyl-CoA biosynthetic process"/>
    <property type="evidence" value="ECO:0007669"/>
    <property type="project" value="UniProtKB-UniRule"/>
</dbReference>
<dbReference type="PANTHER" id="PTHR21060">
    <property type="entry name" value="ACETATE KINASE"/>
    <property type="match status" value="1"/>
</dbReference>
<comment type="caution">
    <text evidence="8">The sequence shown here is derived from an EMBL/GenBank/DDBJ whole genome shotgun (WGS) entry which is preliminary data.</text>
</comment>
<keyword evidence="2 6" id="KW-0808">Transferase</keyword>
<keyword evidence="6" id="KW-0460">Magnesium</keyword>
<dbReference type="GO" id="GO:0000287">
    <property type="term" value="F:magnesium ion binding"/>
    <property type="evidence" value="ECO:0007669"/>
    <property type="project" value="UniProtKB-UniRule"/>
</dbReference>
<evidence type="ECO:0000256" key="6">
    <source>
        <dbReference type="HAMAP-Rule" id="MF_00020"/>
    </source>
</evidence>
<dbReference type="PATRIC" id="fig|1423776.4.peg.159"/>
<feature type="binding site" evidence="6">
    <location>
        <position position="12"/>
    </location>
    <ligand>
        <name>Mg(2+)</name>
        <dbReference type="ChEBI" id="CHEBI:18420"/>
    </ligand>
</feature>
<dbReference type="PRINTS" id="PR00471">
    <property type="entry name" value="ACETATEKNASE"/>
</dbReference>
<comment type="caution">
    <text evidence="6">Lacks conserved residue(s) required for the propagation of feature annotation.</text>
</comment>
<dbReference type="EC" id="2.7.2.1" evidence="6"/>
<keyword evidence="6" id="KW-0963">Cytoplasm</keyword>
<evidence type="ECO:0000256" key="4">
    <source>
        <dbReference type="ARBA" id="ARBA00022777"/>
    </source>
</evidence>
<protein>
    <recommendedName>
        <fullName evidence="6">Acetate kinase</fullName>
        <ecNumber evidence="6">2.7.2.1</ecNumber>
    </recommendedName>
    <alternativeName>
        <fullName evidence="6">Acetokinase</fullName>
    </alternativeName>
</protein>
<dbReference type="PROSITE" id="PS01076">
    <property type="entry name" value="ACETATE_KINASE_2"/>
    <property type="match status" value="1"/>
</dbReference>